<dbReference type="Gene3D" id="2.60.120.920">
    <property type="match status" value="1"/>
</dbReference>
<protein>
    <submittedName>
        <fullName evidence="2">BT1A1 protein</fullName>
    </submittedName>
</protein>
<keyword evidence="3" id="KW-1185">Reference proteome</keyword>
<evidence type="ECO:0000313" key="2">
    <source>
        <dbReference type="EMBL" id="NWH69500.1"/>
    </source>
</evidence>
<feature type="non-terminal residue" evidence="2">
    <location>
        <position position="1"/>
    </location>
</feature>
<dbReference type="CDD" id="cd12888">
    <property type="entry name" value="SPRY_PRY_TRIM7_like"/>
    <property type="match status" value="1"/>
</dbReference>
<dbReference type="PRINTS" id="PR01407">
    <property type="entry name" value="BUTYPHLNCDUF"/>
</dbReference>
<proteinExistence type="predicted"/>
<accession>A0A850WH24</accession>
<dbReference type="SMART" id="SM00589">
    <property type="entry name" value="PRY"/>
    <property type="match status" value="1"/>
</dbReference>
<comment type="caution">
    <text evidence="2">The sequence shown here is derived from an EMBL/GenBank/DDBJ whole genome shotgun (WGS) entry which is preliminary data.</text>
</comment>
<dbReference type="PANTHER" id="PTHR24103">
    <property type="entry name" value="E3 UBIQUITIN-PROTEIN LIGASE TRIM"/>
    <property type="match status" value="1"/>
</dbReference>
<organism evidence="2 3">
    <name type="scientific">Piaya cayana</name>
    <name type="common">Common squirrel cuckoo</name>
    <dbReference type="NCBI Taxonomy" id="33601"/>
    <lineage>
        <taxon>Eukaryota</taxon>
        <taxon>Metazoa</taxon>
        <taxon>Chordata</taxon>
        <taxon>Craniata</taxon>
        <taxon>Vertebrata</taxon>
        <taxon>Euteleostomi</taxon>
        <taxon>Archelosauria</taxon>
        <taxon>Archosauria</taxon>
        <taxon>Dinosauria</taxon>
        <taxon>Saurischia</taxon>
        <taxon>Theropoda</taxon>
        <taxon>Coelurosauria</taxon>
        <taxon>Aves</taxon>
        <taxon>Neognathae</taxon>
        <taxon>Neoaves</taxon>
        <taxon>Otidimorphae</taxon>
        <taxon>Cuculiformes</taxon>
        <taxon>Coccyzidae</taxon>
        <taxon>Piaya</taxon>
    </lineage>
</organism>
<dbReference type="Pfam" id="PF13765">
    <property type="entry name" value="PRY"/>
    <property type="match status" value="1"/>
</dbReference>
<feature type="non-terminal residue" evidence="2">
    <location>
        <position position="157"/>
    </location>
</feature>
<dbReference type="InterPro" id="IPR001870">
    <property type="entry name" value="B30.2/SPRY"/>
</dbReference>
<dbReference type="EMBL" id="WAAB01000448">
    <property type="protein sequence ID" value="NWH69500.1"/>
    <property type="molecule type" value="Genomic_DNA"/>
</dbReference>
<dbReference type="InterPro" id="IPR013320">
    <property type="entry name" value="ConA-like_dom_sf"/>
</dbReference>
<gene>
    <name evidence="2" type="primary">Btn1a1_1</name>
    <name evidence="2" type="ORF">PIACAY_R11559</name>
</gene>
<name>A0A850WH24_PIACA</name>
<reference evidence="2" key="1">
    <citation type="submission" date="2019-09" db="EMBL/GenBank/DDBJ databases">
        <title>Bird 10,000 Genomes (B10K) Project - Family phase.</title>
        <authorList>
            <person name="Zhang G."/>
        </authorList>
    </citation>
    <scope>NUCLEOTIDE SEQUENCE</scope>
    <source>
        <strain evidence="2">B10K-DU-008-47</strain>
        <tissue evidence="2">Mixed tissue sample</tissue>
    </source>
</reference>
<evidence type="ECO:0000259" key="1">
    <source>
        <dbReference type="PROSITE" id="PS50188"/>
    </source>
</evidence>
<sequence>NITLNPDTAQPRLIISADRRSVMQGATKQNQQKRPERFDPWPCVLGCEGFESGRWCWEVEVAYGSCWAMGVALESVTRKGPNDMSPEGGIWAVGRYKDKFLALTSPSPSPVLQSTVPRQVRICLDRAGGQVMFVDVDSEATIFTFPQAMFGRERIHP</sequence>
<evidence type="ECO:0000313" key="3">
    <source>
        <dbReference type="Proteomes" id="UP000653271"/>
    </source>
</evidence>
<dbReference type="InterPro" id="IPR003877">
    <property type="entry name" value="SPRY_dom"/>
</dbReference>
<dbReference type="AlphaFoldDB" id="A0A850WH24"/>
<dbReference type="OrthoDB" id="9049620at2759"/>
<dbReference type="FunFam" id="2.60.120.920:FF:000004">
    <property type="entry name" value="Butyrophilin subfamily 1 member A1"/>
    <property type="match status" value="1"/>
</dbReference>
<dbReference type="InterPro" id="IPR050143">
    <property type="entry name" value="TRIM/RBCC"/>
</dbReference>
<dbReference type="SUPFAM" id="SSF49899">
    <property type="entry name" value="Concanavalin A-like lectins/glucanases"/>
    <property type="match status" value="1"/>
</dbReference>
<dbReference type="PROSITE" id="PS50188">
    <property type="entry name" value="B302_SPRY"/>
    <property type="match status" value="1"/>
</dbReference>
<feature type="domain" description="B30.2/SPRY" evidence="1">
    <location>
        <begin position="1"/>
        <end position="157"/>
    </location>
</feature>
<dbReference type="Proteomes" id="UP000653271">
    <property type="component" value="Unassembled WGS sequence"/>
</dbReference>
<dbReference type="Pfam" id="PF00622">
    <property type="entry name" value="SPRY"/>
    <property type="match status" value="1"/>
</dbReference>
<dbReference type="InterPro" id="IPR006574">
    <property type="entry name" value="PRY"/>
</dbReference>
<dbReference type="InterPro" id="IPR003879">
    <property type="entry name" value="Butyrophylin_SPRY"/>
</dbReference>
<dbReference type="InterPro" id="IPR043136">
    <property type="entry name" value="B30.2/SPRY_sf"/>
</dbReference>